<dbReference type="InterPro" id="IPR034074">
    <property type="entry name" value="Y4bN_pept_dom"/>
</dbReference>
<dbReference type="InterPro" id="IPR000209">
    <property type="entry name" value="Peptidase_S8/S53_dom"/>
</dbReference>
<dbReference type="GO" id="GO:0006508">
    <property type="term" value="P:proteolysis"/>
    <property type="evidence" value="ECO:0007669"/>
    <property type="project" value="InterPro"/>
</dbReference>
<name>A0A7C9LLW3_9GAMM</name>
<evidence type="ECO:0000313" key="2">
    <source>
        <dbReference type="EMBL" id="MUV14584.1"/>
    </source>
</evidence>
<dbReference type="Proteomes" id="UP000479692">
    <property type="component" value="Unassembled WGS sequence"/>
</dbReference>
<comment type="caution">
    <text evidence="2">The sequence shown here is derived from an EMBL/GenBank/DDBJ whole genome shotgun (WGS) entry which is preliminary data.</text>
</comment>
<gene>
    <name evidence="2" type="ORF">GN331_10235</name>
</gene>
<dbReference type="Gene3D" id="3.40.50.200">
    <property type="entry name" value="Peptidase S8/S53 domain"/>
    <property type="match status" value="1"/>
</dbReference>
<dbReference type="RefSeq" id="WP_156641880.1">
    <property type="nucleotide sequence ID" value="NZ_WOXT01000002.1"/>
</dbReference>
<protein>
    <submittedName>
        <fullName evidence="2">S8 family serine peptidase</fullName>
    </submittedName>
</protein>
<dbReference type="InterPro" id="IPR036852">
    <property type="entry name" value="Peptidase_S8/S53_dom_sf"/>
</dbReference>
<dbReference type="CDD" id="cd04847">
    <property type="entry name" value="Peptidases_S8_Subtilisin_like_2"/>
    <property type="match status" value="1"/>
</dbReference>
<keyword evidence="3" id="KW-1185">Reference proteome</keyword>
<evidence type="ECO:0000259" key="1">
    <source>
        <dbReference type="Pfam" id="PF00082"/>
    </source>
</evidence>
<accession>A0A7C9LLW3</accession>
<organism evidence="2 3">
    <name type="scientific">Noviluteimonas gilva</name>
    <dbReference type="NCBI Taxonomy" id="2682097"/>
    <lineage>
        <taxon>Bacteria</taxon>
        <taxon>Pseudomonadati</taxon>
        <taxon>Pseudomonadota</taxon>
        <taxon>Gammaproteobacteria</taxon>
        <taxon>Lysobacterales</taxon>
        <taxon>Lysobacteraceae</taxon>
        <taxon>Noviluteimonas</taxon>
    </lineage>
</organism>
<sequence length="843" mass="93044">MPEPRNPRPHFVLPETFVSTEPYQAVNAFGRSGLIPPRYRPAHAAELRGDLEVLEHLFPVASEQQRAAGWQEGLGLRVVFSSFPDVQLAIDSLDLKSAGIELLNVRESEGVTLATVWIPEGQLELFERKITAYLAAPGAAATVQDNRKLLDAIREIRAAAIEDLWTDEAPIPADDRVATFEAWFSTPVIPLVATGRNALRLTATERIERFRAVAEQVELRVSQRALQFPERAVLQVRGTIAQFKDSANLLGQLAELRLAPEPAEFFMELNPEQQRDWVDELIPRTQFAQPNEDVPYVCVLDTGCTQGHPLIAASLSADDVHTVDADWGAGDEDGHGTAQSGLALWGDLSIALSGVDRIRIAHRLESVKLLPDEGANDEEHFGPLTAEAVSRPEIHAPHRRRLFSMAVTSDTHVMTGRPTAWSAEVDALASDWSGNGEAPRLMILSGGNVVGIKPGGYFATNSGSPIEDPANAWNAVTVGAITAKVDITEPYADAYDPVAPSGGLSPYSSTSFTWDREAPFKPDVVFEGGNMGDDGMLCSQMDSLSLLTTHHRPINRQFATTWATSAATALASRFAAQVMAEYPALWPETVRALMVHSAQWTPALQAQFPGGRDNIERRLRHCGWGEPDLASALHSGSDSLTLIAQAELQPYGRRRPRASITAHDMRLHRLPWPRDALQALLETDVELRVSLSYFIEPNPGQRGRSDRFRYASHGLRFAVQRPAETVGQFQRRINALAREDDEAFERFEGADPRWLLGPRKRFRGSLHHDRLTCSAPELASREHIAVFPVGGWWKSREALQRFERTARYSLVVSIHAPQLPTEVDLYVGVEQALQVAVPIEIPV</sequence>
<reference evidence="2 3" key="1">
    <citation type="submission" date="2019-12" db="EMBL/GenBank/DDBJ databases">
        <authorList>
            <person name="Xu J."/>
        </authorList>
    </citation>
    <scope>NUCLEOTIDE SEQUENCE [LARGE SCALE GENOMIC DNA]</scope>
    <source>
        <strain evidence="2 3">HX-5-24</strain>
    </source>
</reference>
<proteinExistence type="predicted"/>
<feature type="domain" description="Peptidase S8/S53" evidence="1">
    <location>
        <begin position="296"/>
        <end position="625"/>
    </location>
</feature>
<evidence type="ECO:0000313" key="3">
    <source>
        <dbReference type="Proteomes" id="UP000479692"/>
    </source>
</evidence>
<dbReference type="EMBL" id="WOXT01000002">
    <property type="protein sequence ID" value="MUV14584.1"/>
    <property type="molecule type" value="Genomic_DNA"/>
</dbReference>
<dbReference type="GO" id="GO:0004252">
    <property type="term" value="F:serine-type endopeptidase activity"/>
    <property type="evidence" value="ECO:0007669"/>
    <property type="project" value="InterPro"/>
</dbReference>
<dbReference type="AlphaFoldDB" id="A0A7C9LLW3"/>
<dbReference type="Pfam" id="PF00082">
    <property type="entry name" value="Peptidase_S8"/>
    <property type="match status" value="1"/>
</dbReference>
<dbReference type="SUPFAM" id="SSF52743">
    <property type="entry name" value="Subtilisin-like"/>
    <property type="match status" value="1"/>
</dbReference>